<evidence type="ECO:0000256" key="1">
    <source>
        <dbReference type="SAM" id="MobiDB-lite"/>
    </source>
</evidence>
<feature type="compositionally biased region" description="Polar residues" evidence="1">
    <location>
        <begin position="88"/>
        <end position="99"/>
    </location>
</feature>
<accession>A0A3L6KYE3</accession>
<proteinExistence type="predicted"/>
<gene>
    <name evidence="2" type="primary">ppl2</name>
    <name evidence="2" type="ORF">DPX39_100031100</name>
</gene>
<feature type="region of interest" description="Disordered" evidence="1">
    <location>
        <begin position="88"/>
        <end position="109"/>
    </location>
</feature>
<reference evidence="2" key="1">
    <citation type="submission" date="2018-09" db="EMBL/GenBank/DDBJ databases">
        <title>whole genome sequence of T. equiperdum IVM-t1 strain.</title>
        <authorList>
            <person name="Suganuma K."/>
        </authorList>
    </citation>
    <scope>NUCLEOTIDE SEQUENCE [LARGE SCALE GENOMIC DNA]</scope>
    <source>
        <strain evidence="2">IVM-t1</strain>
    </source>
</reference>
<evidence type="ECO:0000313" key="2">
    <source>
        <dbReference type="EMBL" id="RHW69369.1"/>
    </source>
</evidence>
<dbReference type="EMBL" id="QSBY01000010">
    <property type="protein sequence ID" value="RHW69369.1"/>
    <property type="molecule type" value="Genomic_DNA"/>
</dbReference>
<sequence length="732" mass="81811">MGPKTQEVRPPLPGTPMPPIDPIFAITGPSAGVLHVNTADLLPDQRNKLDDSISRAISDCLKSVVVPLDRYWRAASQHHTLLCSTSEDGAVDSSNTEGATPSHWPAAERIPDPENIPCTFYSTRMEAIIRRSYQKDRGEVLVAADVRSGNSGKIFNTLRRREIASFVNAIPLVPQRNLYVMIDKDAAVDPFFDIDCSPPFEWLNFPTEVAEGENLPSNGSRAKDSSSQPPVHIDTAVVERCLLQILQYLRDVVEEYAGAKLEHCLVLTGSVLVSESSVGPSAHTGATRRHNLLSSKDTKLSFHVHFRLEKNVVFSNIRELHKFMMKIRGGIDDSFNKAGDRETRSFYHMLQCCIDFGVYSRWRAFRLPYNVKASSDGLNTMNVASFNSAIDAATKSPFRTALIPNLSVGEASHSIVHEIDLSTLQDSLLYFEPTKKQQEHHALLTKLFGVFRFLLPVVPKVTAIGNAELAKFLLAHQPPFPPTEESVNPSYRDDLARVVFELALIQRDASDLMNEGDDKNTFNFIMWSDSAEDERDNALIQGPFGINRPPLRDGARAPVRDSRIKKLIAEVFHCLSPAFSGGLKNNLQAQSSDILRQSGSYITADSLSVDYQDGVRFYYVRQKSSKFCIRLGREHRSTYPQLYLTYGSIKIRCYSNDCSGKCHCLKWSSNDNERICGSSAVLLSVDDNGYPKYDRLAEIRDLLFPPLSQEELIRRYGITSVASGDEGIVQQW</sequence>
<name>A0A3L6KYE3_9TRYP</name>
<protein>
    <submittedName>
        <fullName evidence="2">PrimPol-like protein 2</fullName>
    </submittedName>
</protein>
<organism evidence="2">
    <name type="scientific">Trypanosoma brucei equiperdum</name>
    <dbReference type="NCBI Taxonomy" id="630700"/>
    <lineage>
        <taxon>Eukaryota</taxon>
        <taxon>Discoba</taxon>
        <taxon>Euglenozoa</taxon>
        <taxon>Kinetoplastea</taxon>
        <taxon>Metakinetoplastina</taxon>
        <taxon>Trypanosomatida</taxon>
        <taxon>Trypanosomatidae</taxon>
        <taxon>Trypanosoma</taxon>
    </lineage>
</organism>
<dbReference type="Proteomes" id="UP000266743">
    <property type="component" value="Chromosome 10"/>
</dbReference>
<dbReference type="AlphaFoldDB" id="A0A3L6KYE3"/>
<comment type="caution">
    <text evidence="2">The sequence shown here is derived from an EMBL/GenBank/DDBJ whole genome shotgun (WGS) entry which is preliminary data.</text>
</comment>